<evidence type="ECO:0000313" key="2">
    <source>
        <dbReference type="EMBL" id="GII77852.1"/>
    </source>
</evidence>
<dbReference type="RefSeq" id="WP_203984869.1">
    <property type="nucleotide sequence ID" value="NZ_BOOU01000041.1"/>
</dbReference>
<name>A0A919R1B4_9ACTN</name>
<organism evidence="2 3">
    <name type="scientific">Sphaerisporangium rufum</name>
    <dbReference type="NCBI Taxonomy" id="1381558"/>
    <lineage>
        <taxon>Bacteria</taxon>
        <taxon>Bacillati</taxon>
        <taxon>Actinomycetota</taxon>
        <taxon>Actinomycetes</taxon>
        <taxon>Streptosporangiales</taxon>
        <taxon>Streptosporangiaceae</taxon>
        <taxon>Sphaerisporangium</taxon>
    </lineage>
</organism>
<feature type="compositionally biased region" description="Pro residues" evidence="1">
    <location>
        <begin position="38"/>
        <end position="48"/>
    </location>
</feature>
<accession>A0A919R1B4</accession>
<reference evidence="2" key="1">
    <citation type="submission" date="2021-01" db="EMBL/GenBank/DDBJ databases">
        <title>Whole genome shotgun sequence of Sphaerisporangium rufum NBRC 109079.</title>
        <authorList>
            <person name="Komaki H."/>
            <person name="Tamura T."/>
        </authorList>
    </citation>
    <scope>NUCLEOTIDE SEQUENCE</scope>
    <source>
        <strain evidence="2">NBRC 109079</strain>
    </source>
</reference>
<proteinExistence type="predicted"/>
<sequence>MIAAIALLLVMVVTVTMFELAVNNRPRRPKVTVADEPAVPPAPEMPTP</sequence>
<feature type="region of interest" description="Disordered" evidence="1">
    <location>
        <begin position="29"/>
        <end position="48"/>
    </location>
</feature>
<gene>
    <name evidence="2" type="ORF">Sru01_28340</name>
</gene>
<evidence type="ECO:0000313" key="3">
    <source>
        <dbReference type="Proteomes" id="UP000655287"/>
    </source>
</evidence>
<dbReference type="EMBL" id="BOOU01000041">
    <property type="protein sequence ID" value="GII77852.1"/>
    <property type="molecule type" value="Genomic_DNA"/>
</dbReference>
<comment type="caution">
    <text evidence="2">The sequence shown here is derived from an EMBL/GenBank/DDBJ whole genome shotgun (WGS) entry which is preliminary data.</text>
</comment>
<protein>
    <submittedName>
        <fullName evidence="2">Uncharacterized protein</fullName>
    </submittedName>
</protein>
<evidence type="ECO:0000256" key="1">
    <source>
        <dbReference type="SAM" id="MobiDB-lite"/>
    </source>
</evidence>
<keyword evidence="3" id="KW-1185">Reference proteome</keyword>
<dbReference type="AlphaFoldDB" id="A0A919R1B4"/>
<dbReference type="Proteomes" id="UP000655287">
    <property type="component" value="Unassembled WGS sequence"/>
</dbReference>